<dbReference type="Proteomes" id="UP001362999">
    <property type="component" value="Unassembled WGS sequence"/>
</dbReference>
<evidence type="ECO:0000313" key="1">
    <source>
        <dbReference type="EMBL" id="KAK7028499.1"/>
    </source>
</evidence>
<organism evidence="1 2">
    <name type="scientific">Favolaschia claudopus</name>
    <dbReference type="NCBI Taxonomy" id="2862362"/>
    <lineage>
        <taxon>Eukaryota</taxon>
        <taxon>Fungi</taxon>
        <taxon>Dikarya</taxon>
        <taxon>Basidiomycota</taxon>
        <taxon>Agaricomycotina</taxon>
        <taxon>Agaricomycetes</taxon>
        <taxon>Agaricomycetidae</taxon>
        <taxon>Agaricales</taxon>
        <taxon>Marasmiineae</taxon>
        <taxon>Mycenaceae</taxon>
        <taxon>Favolaschia</taxon>
    </lineage>
</organism>
<protein>
    <recommendedName>
        <fullName evidence="3">F-box domain-containing protein</fullName>
    </recommendedName>
</protein>
<dbReference type="AlphaFoldDB" id="A0AAW0BMM9"/>
<evidence type="ECO:0008006" key="3">
    <source>
        <dbReference type="Google" id="ProtNLM"/>
    </source>
</evidence>
<proteinExistence type="predicted"/>
<dbReference type="EMBL" id="JAWWNJ010000028">
    <property type="protein sequence ID" value="KAK7028499.1"/>
    <property type="molecule type" value="Genomic_DNA"/>
</dbReference>
<keyword evidence="2" id="KW-1185">Reference proteome</keyword>
<accession>A0AAW0BMM9</accession>
<evidence type="ECO:0000313" key="2">
    <source>
        <dbReference type="Proteomes" id="UP001362999"/>
    </source>
</evidence>
<gene>
    <name evidence="1" type="ORF">R3P38DRAFT_3314971</name>
</gene>
<reference evidence="1 2" key="1">
    <citation type="journal article" date="2024" name="J Genomics">
        <title>Draft genome sequencing and assembly of Favolaschia claudopus CIRM-BRFM 2984 isolated from oak limbs.</title>
        <authorList>
            <person name="Navarro D."/>
            <person name="Drula E."/>
            <person name="Chaduli D."/>
            <person name="Cazenave R."/>
            <person name="Ahrendt S."/>
            <person name="Wang J."/>
            <person name="Lipzen A."/>
            <person name="Daum C."/>
            <person name="Barry K."/>
            <person name="Grigoriev I.V."/>
            <person name="Favel A."/>
            <person name="Rosso M.N."/>
            <person name="Martin F."/>
        </authorList>
    </citation>
    <scope>NUCLEOTIDE SEQUENCE [LARGE SCALE GENOMIC DNA]</scope>
    <source>
        <strain evidence="1 2">CIRM-BRFM 2984</strain>
    </source>
</reference>
<sequence>MSLPAEIWLHIHRLATSDTSPMDIALSEEFQYTPITDPPQDVGRFWRNAYCLVLVCRLWSSYAKELLYENIQVDVANFDTLYDSLTMFGNARLVRSVRLSTTRFDRNSTVLAICPGLRVIVLSDDDSKSRLRIVDVDINPEQLGPFHSLTHIYWTEATCNAPLLRKILAMAPNISFLFLTNSTTLPTDVRALPFPESDALQKIKRLSLVPSCSSLNNALLTGMNLQTLTRLACSASFFAENAESESNSPPPVFPFVRVVELFGSRSTIPFNAIFLRCPRLQELCYDVWSTILEPEKPHRLLSSIRLHSAVTVVRDWATIKNHFNLLLSPTFATKLQRVILYESWYRVVANKEVFDPFRDALTLLGAQVEFPEGYVR</sequence>
<name>A0AAW0BMM9_9AGAR</name>
<comment type="caution">
    <text evidence="1">The sequence shown here is derived from an EMBL/GenBank/DDBJ whole genome shotgun (WGS) entry which is preliminary data.</text>
</comment>